<reference evidence="2" key="1">
    <citation type="journal article" date="2019" name="Database">
        <title>The radish genome database (RadishGD): an integrated information resource for radish genomics.</title>
        <authorList>
            <person name="Yu H.J."/>
            <person name="Baek S."/>
            <person name="Lee Y.J."/>
            <person name="Cho A."/>
            <person name="Mun J.H."/>
        </authorList>
    </citation>
    <scope>NUCLEOTIDE SEQUENCE [LARGE SCALE GENOMIC DNA]</scope>
    <source>
        <strain evidence="2">cv. WK10039</strain>
    </source>
</reference>
<name>A0A9W3DDU8_RAPSA</name>
<protein>
    <submittedName>
        <fullName evidence="3">Uncharacterized membrane protein At3g27390-like</fullName>
    </submittedName>
</protein>
<dbReference type="AlphaFoldDB" id="A0A9W3DDU8"/>
<gene>
    <name evidence="3" type="primary">LOC130509488</name>
</gene>
<keyword evidence="1" id="KW-0472">Membrane</keyword>
<feature type="transmembrane region" description="Helical" evidence="1">
    <location>
        <begin position="35"/>
        <end position="60"/>
    </location>
</feature>
<reference evidence="3" key="2">
    <citation type="submission" date="2025-08" db="UniProtKB">
        <authorList>
            <consortium name="RefSeq"/>
        </authorList>
    </citation>
    <scope>IDENTIFICATION</scope>
    <source>
        <tissue evidence="3">Leaf</tissue>
    </source>
</reference>
<keyword evidence="1" id="KW-0812">Transmembrane</keyword>
<organism evidence="2 3">
    <name type="scientific">Raphanus sativus</name>
    <name type="common">Radish</name>
    <name type="synonym">Raphanus raphanistrum var. sativus</name>
    <dbReference type="NCBI Taxonomy" id="3726"/>
    <lineage>
        <taxon>Eukaryota</taxon>
        <taxon>Viridiplantae</taxon>
        <taxon>Streptophyta</taxon>
        <taxon>Embryophyta</taxon>
        <taxon>Tracheophyta</taxon>
        <taxon>Spermatophyta</taxon>
        <taxon>Magnoliopsida</taxon>
        <taxon>eudicotyledons</taxon>
        <taxon>Gunneridae</taxon>
        <taxon>Pentapetalae</taxon>
        <taxon>rosids</taxon>
        <taxon>malvids</taxon>
        <taxon>Brassicales</taxon>
        <taxon>Brassicaceae</taxon>
        <taxon>Brassiceae</taxon>
        <taxon>Raphanus</taxon>
    </lineage>
</organism>
<evidence type="ECO:0000313" key="3">
    <source>
        <dbReference type="RefSeq" id="XP_056861583.1"/>
    </source>
</evidence>
<keyword evidence="1" id="KW-1133">Transmembrane helix</keyword>
<evidence type="ECO:0000256" key="1">
    <source>
        <dbReference type="SAM" id="Phobius"/>
    </source>
</evidence>
<proteinExistence type="predicted"/>
<dbReference type="OrthoDB" id="1932537at2759"/>
<keyword evidence="2" id="KW-1185">Reference proteome</keyword>
<feature type="transmembrane region" description="Helical" evidence="1">
    <location>
        <begin position="81"/>
        <end position="102"/>
    </location>
</feature>
<sequence length="419" mass="47074">MDFTDFCFHSYFSYMDELREMVSADAKPLEIRLSLVPSCLLAGLIGVVIDGVLITVVALYKSPYMLLKGWKRLLEDLVGREGPFLETVCVPFAGLAICLWPLAVVGAVIASVFSSFFLGLYSGVIVHQEDSFRMGCNYIIAAVSLFDEYVNDLLYIREGTCLPRPCYRTKTNTGHGKKVLGERKNVDLNSRINNSRLVSEQSRTLKKAITLYKPVQSCEVNGRILIRDSLVNVKDVEQCLVRGNCKKLFIQLPAWTVLQCLLASAKSDSTGLVITDGVELTELNSPKDKVFVWLIGPLLTMKEQIKNLKLTEDEEYCLRKLVMVCKNERTEDWDSTGFPSSDSVRKAQLQAIIRRLQGMVASISRIPTFRRRFMNLVKVLYIEALEVGASKNRADGILITERDQTQKLDETATTDLEAV</sequence>
<evidence type="ECO:0000313" key="2">
    <source>
        <dbReference type="Proteomes" id="UP000504610"/>
    </source>
</evidence>
<dbReference type="KEGG" id="rsz:130509488"/>
<dbReference type="GeneID" id="130509488"/>
<dbReference type="RefSeq" id="XP_056861583.1">
    <property type="nucleotide sequence ID" value="XM_057005603.1"/>
</dbReference>
<dbReference type="GO" id="GO:0010228">
    <property type="term" value="P:vegetative to reproductive phase transition of meristem"/>
    <property type="evidence" value="ECO:0007669"/>
    <property type="project" value="TreeGrafter"/>
</dbReference>
<accession>A0A9W3DDU8</accession>
<dbReference type="InterPro" id="IPR040229">
    <property type="entry name" value="At3g27390-like"/>
</dbReference>
<dbReference type="PANTHER" id="PTHR31133">
    <property type="entry name" value="MEMBRANE PROTEIN"/>
    <property type="match status" value="1"/>
</dbReference>
<dbReference type="PANTHER" id="PTHR31133:SF2">
    <property type="entry name" value="EXPRESSED PROTEIN"/>
    <property type="match status" value="1"/>
</dbReference>
<dbReference type="Proteomes" id="UP000504610">
    <property type="component" value="Chromosome 3"/>
</dbReference>